<dbReference type="SUPFAM" id="SSF52949">
    <property type="entry name" value="Macro domain-like"/>
    <property type="match status" value="1"/>
</dbReference>
<evidence type="ECO:0000313" key="2">
    <source>
        <dbReference type="EMBL" id="CAA9410107.1"/>
    </source>
</evidence>
<name>A0A6J4PA19_9ACTN</name>
<dbReference type="PANTHER" id="PTHR11106:SF27">
    <property type="entry name" value="MACRO DOMAIN-CONTAINING PROTEIN"/>
    <property type="match status" value="1"/>
</dbReference>
<protein>
    <submittedName>
        <fullName evidence="2">O-acetyl-ADP-ribose deacetylase</fullName>
    </submittedName>
</protein>
<dbReference type="PROSITE" id="PS51154">
    <property type="entry name" value="MACRO"/>
    <property type="match status" value="1"/>
</dbReference>
<dbReference type="EMBL" id="CADCUV010000075">
    <property type="protein sequence ID" value="CAA9410107.1"/>
    <property type="molecule type" value="Genomic_DNA"/>
</dbReference>
<dbReference type="SMART" id="SM00506">
    <property type="entry name" value="A1pp"/>
    <property type="match status" value="1"/>
</dbReference>
<dbReference type="PANTHER" id="PTHR11106">
    <property type="entry name" value="GANGLIOSIDE INDUCED DIFFERENTIATION ASSOCIATED PROTEIN 2-RELATED"/>
    <property type="match status" value="1"/>
</dbReference>
<accession>A0A6J4PA19</accession>
<dbReference type="Gene3D" id="3.40.220.10">
    <property type="entry name" value="Leucine Aminopeptidase, subunit E, domain 1"/>
    <property type="match status" value="1"/>
</dbReference>
<gene>
    <name evidence="2" type="ORF">AVDCRST_MAG22-1806</name>
</gene>
<reference evidence="2" key="1">
    <citation type="submission" date="2020-02" db="EMBL/GenBank/DDBJ databases">
        <authorList>
            <person name="Meier V. D."/>
        </authorList>
    </citation>
    <scope>NUCLEOTIDE SEQUENCE</scope>
    <source>
        <strain evidence="2">AVDCRST_MAG22</strain>
    </source>
</reference>
<proteinExistence type="predicted"/>
<organism evidence="2">
    <name type="scientific">uncultured Rubrobacteraceae bacterium</name>
    <dbReference type="NCBI Taxonomy" id="349277"/>
    <lineage>
        <taxon>Bacteria</taxon>
        <taxon>Bacillati</taxon>
        <taxon>Actinomycetota</taxon>
        <taxon>Rubrobacteria</taxon>
        <taxon>Rubrobacterales</taxon>
        <taxon>Rubrobacteraceae</taxon>
        <taxon>environmental samples</taxon>
    </lineage>
</organism>
<sequence length="176" mass="18285">MRRTRGAVTVECVLGDVTAQADADAVVNAANARLEPGGGVAGAIHGAAGPGLAEEAGPLGPIHPAEAVITGGHGLPNRFVIHVLGPVYGQDRPEADLLARCYRNALVLAEENGASSVAFPAISTGVFGYPVEDAAAVALRAVRDEVEGLRTVRLVRFVLFSERDLEAHERALSEVF</sequence>
<feature type="domain" description="Macro" evidence="1">
    <location>
        <begin position="1"/>
        <end position="176"/>
    </location>
</feature>
<dbReference type="Pfam" id="PF01661">
    <property type="entry name" value="Macro"/>
    <property type="match status" value="1"/>
</dbReference>
<dbReference type="InterPro" id="IPR002589">
    <property type="entry name" value="Macro_dom"/>
</dbReference>
<evidence type="ECO:0000259" key="1">
    <source>
        <dbReference type="PROSITE" id="PS51154"/>
    </source>
</evidence>
<dbReference type="AlphaFoldDB" id="A0A6J4PA19"/>
<dbReference type="InterPro" id="IPR043472">
    <property type="entry name" value="Macro_dom-like"/>
</dbReference>